<reference evidence="4" key="2">
    <citation type="submission" date="2020-10" db="EMBL/GenBank/DDBJ databases">
        <authorList>
            <person name="Cooper E.A."/>
            <person name="Brenton Z.W."/>
            <person name="Flinn B.S."/>
            <person name="Jenkins J."/>
            <person name="Shu S."/>
            <person name="Flowers D."/>
            <person name="Luo F."/>
            <person name="Wang Y."/>
            <person name="Xia P."/>
            <person name="Barry K."/>
            <person name="Daum C."/>
            <person name="Lipzen A."/>
            <person name="Yoshinaga Y."/>
            <person name="Schmutz J."/>
            <person name="Saski C."/>
            <person name="Vermerris W."/>
            <person name="Kresovich S."/>
        </authorList>
    </citation>
    <scope>NUCLEOTIDE SEQUENCE</scope>
</reference>
<dbReference type="OMA" id="GWRSWSN"/>
<feature type="compositionally biased region" description="Basic and acidic residues" evidence="2">
    <location>
        <begin position="252"/>
        <end position="275"/>
    </location>
</feature>
<dbReference type="Pfam" id="PF03763">
    <property type="entry name" value="Remorin_C"/>
    <property type="match status" value="1"/>
</dbReference>
<evidence type="ECO:0000313" key="4">
    <source>
        <dbReference type="EMBL" id="KAG0533743.1"/>
    </source>
</evidence>
<proteinExistence type="inferred from homology"/>
<dbReference type="OrthoDB" id="693266at2759"/>
<organism evidence="4 5">
    <name type="scientific">Sorghum bicolor</name>
    <name type="common">Sorghum</name>
    <name type="synonym">Sorghum vulgare</name>
    <dbReference type="NCBI Taxonomy" id="4558"/>
    <lineage>
        <taxon>Eukaryota</taxon>
        <taxon>Viridiplantae</taxon>
        <taxon>Streptophyta</taxon>
        <taxon>Embryophyta</taxon>
        <taxon>Tracheophyta</taxon>
        <taxon>Spermatophyta</taxon>
        <taxon>Magnoliopsida</taxon>
        <taxon>Liliopsida</taxon>
        <taxon>Poales</taxon>
        <taxon>Poaceae</taxon>
        <taxon>PACMAD clade</taxon>
        <taxon>Panicoideae</taxon>
        <taxon>Andropogonodae</taxon>
        <taxon>Andropogoneae</taxon>
        <taxon>Sorghinae</taxon>
        <taxon>Sorghum</taxon>
    </lineage>
</organism>
<dbReference type="PANTHER" id="PTHR31471:SF16">
    <property type="entry name" value="OS02G0602000 PROTEIN"/>
    <property type="match status" value="1"/>
</dbReference>
<dbReference type="Gramene" id="EES05380">
    <property type="protein sequence ID" value="EES05380"/>
    <property type="gene ID" value="SORBI_3004G205700"/>
</dbReference>
<sequence>MRRSSQGMMSLSYDAGSGRGLLACYVKPAKPRPSKWDDAQRWLVSSSRANDDDRRRSSCADDRLLLPSASQKGRHSWSATDGAALPAALRLAARDDDGDAEAEAEAEAESETKRVDSVLAYGQPPRCLSLRDIGTEMTPVGSKEPSRANTPRATLPAPAPSTPGRAIRAPRRRPDSSKHGGSPPGLAAADRGAGFECADAQERKESTPGARTTPVVSPAAAWDAAERAKHMARYRREEMKIQVWENRRRQKAELQMKTTEAKAERMKRRAQEKTASKLASAQAAAREKRAQAEAKLSRRAARVGDRADVLRRTGHLPSSSSSVFSLKLPLMCS</sequence>
<feature type="compositionally biased region" description="Basic and acidic residues" evidence="2">
    <location>
        <begin position="285"/>
        <end position="305"/>
    </location>
</feature>
<gene>
    <name evidence="4" type="ORF">BDA96_04G219100</name>
</gene>
<feature type="domain" description="Remorin C-terminal" evidence="3">
    <location>
        <begin position="217"/>
        <end position="318"/>
    </location>
</feature>
<comment type="similarity">
    <text evidence="1">Belongs to the remorin family.</text>
</comment>
<name>A0A921UIU4_SORBI</name>
<protein>
    <recommendedName>
        <fullName evidence="3">Remorin C-terminal domain-containing protein</fullName>
    </recommendedName>
</protein>
<evidence type="ECO:0000256" key="1">
    <source>
        <dbReference type="ARBA" id="ARBA00005711"/>
    </source>
</evidence>
<dbReference type="Proteomes" id="UP000807115">
    <property type="component" value="Chromosome 4"/>
</dbReference>
<dbReference type="EMBL" id="CM027683">
    <property type="protein sequence ID" value="KAG0533743.1"/>
    <property type="molecule type" value="Genomic_DNA"/>
</dbReference>
<dbReference type="AlphaFoldDB" id="A0A921UIU4"/>
<dbReference type="KEGG" id="sbi:8056491"/>
<evidence type="ECO:0000259" key="3">
    <source>
        <dbReference type="Pfam" id="PF03763"/>
    </source>
</evidence>
<evidence type="ECO:0000256" key="2">
    <source>
        <dbReference type="SAM" id="MobiDB-lite"/>
    </source>
</evidence>
<feature type="region of interest" description="Disordered" evidence="2">
    <location>
        <begin position="88"/>
        <end position="222"/>
    </location>
</feature>
<dbReference type="InterPro" id="IPR005516">
    <property type="entry name" value="Remorin_C"/>
</dbReference>
<comment type="caution">
    <text evidence="4">The sequence shown here is derived from an EMBL/GenBank/DDBJ whole genome shotgun (WGS) entry which is preliminary data.</text>
</comment>
<accession>A0A921UIU4</accession>
<reference evidence="4" key="1">
    <citation type="journal article" date="2019" name="BMC Genomics">
        <title>A new reference genome for Sorghum bicolor reveals high levels of sequence similarity between sweet and grain genotypes: implications for the genetics of sugar metabolism.</title>
        <authorList>
            <person name="Cooper E.A."/>
            <person name="Brenton Z.W."/>
            <person name="Flinn B.S."/>
            <person name="Jenkins J."/>
            <person name="Shu S."/>
            <person name="Flowers D."/>
            <person name="Luo F."/>
            <person name="Wang Y."/>
            <person name="Xia P."/>
            <person name="Barry K."/>
            <person name="Daum C."/>
            <person name="Lipzen A."/>
            <person name="Yoshinaga Y."/>
            <person name="Schmutz J."/>
            <person name="Saski C."/>
            <person name="Vermerris W."/>
            <person name="Kresovich S."/>
        </authorList>
    </citation>
    <scope>NUCLEOTIDE SEQUENCE</scope>
</reference>
<feature type="compositionally biased region" description="Acidic residues" evidence="2">
    <location>
        <begin position="96"/>
        <end position="109"/>
    </location>
</feature>
<feature type="region of interest" description="Disordered" evidence="2">
    <location>
        <begin position="252"/>
        <end position="305"/>
    </location>
</feature>
<evidence type="ECO:0000313" key="5">
    <source>
        <dbReference type="Proteomes" id="UP000807115"/>
    </source>
</evidence>
<dbReference type="PANTHER" id="PTHR31471">
    <property type="entry name" value="OS02G0116800 PROTEIN"/>
    <property type="match status" value="1"/>
</dbReference>